<feature type="transmembrane region" description="Helical" evidence="5">
    <location>
        <begin position="130"/>
        <end position="149"/>
    </location>
</feature>
<feature type="transmembrane region" description="Helical" evidence="5">
    <location>
        <begin position="49"/>
        <end position="70"/>
    </location>
</feature>
<name>A0A2T0K9I8_9ACTN</name>
<dbReference type="GO" id="GO:0016887">
    <property type="term" value="F:ATP hydrolysis activity"/>
    <property type="evidence" value="ECO:0007669"/>
    <property type="project" value="InterPro"/>
</dbReference>
<dbReference type="GO" id="GO:0005524">
    <property type="term" value="F:ATP binding"/>
    <property type="evidence" value="ECO:0007669"/>
    <property type="project" value="UniProtKB-KW"/>
</dbReference>
<dbReference type="InterPro" id="IPR027417">
    <property type="entry name" value="P-loop_NTPase"/>
</dbReference>
<dbReference type="Pfam" id="PF00664">
    <property type="entry name" value="ABC_membrane"/>
    <property type="match status" value="1"/>
</dbReference>
<keyword evidence="3 5" id="KW-1133">Transmembrane helix</keyword>
<dbReference type="GO" id="GO:0005886">
    <property type="term" value="C:plasma membrane"/>
    <property type="evidence" value="ECO:0007669"/>
    <property type="project" value="UniProtKB-SubCell"/>
</dbReference>
<evidence type="ECO:0000256" key="5">
    <source>
        <dbReference type="SAM" id="Phobius"/>
    </source>
</evidence>
<evidence type="ECO:0000256" key="1">
    <source>
        <dbReference type="ARBA" id="ARBA00004651"/>
    </source>
</evidence>
<feature type="transmembrane region" description="Helical" evidence="5">
    <location>
        <begin position="238"/>
        <end position="261"/>
    </location>
</feature>
<evidence type="ECO:0000259" key="6">
    <source>
        <dbReference type="PROSITE" id="PS50893"/>
    </source>
</evidence>
<evidence type="ECO:0000256" key="3">
    <source>
        <dbReference type="ARBA" id="ARBA00022989"/>
    </source>
</evidence>
<gene>
    <name evidence="8" type="ORF">CLV67_10968</name>
</gene>
<dbReference type="InterPro" id="IPR039421">
    <property type="entry name" value="Type_1_exporter"/>
</dbReference>
<keyword evidence="8" id="KW-0067">ATP-binding</keyword>
<dbReference type="Gene3D" id="1.20.1560.10">
    <property type="entry name" value="ABC transporter type 1, transmembrane domain"/>
    <property type="match status" value="1"/>
</dbReference>
<dbReference type="PROSITE" id="PS50893">
    <property type="entry name" value="ABC_TRANSPORTER_2"/>
    <property type="match status" value="1"/>
</dbReference>
<reference evidence="8 9" key="1">
    <citation type="submission" date="2018-03" db="EMBL/GenBank/DDBJ databases">
        <title>Genomic Encyclopedia of Archaeal and Bacterial Type Strains, Phase II (KMG-II): from individual species to whole genera.</title>
        <authorList>
            <person name="Goeker M."/>
        </authorList>
    </citation>
    <scope>NUCLEOTIDE SEQUENCE [LARGE SCALE GENOMIC DNA]</scope>
    <source>
        <strain evidence="8 9">DSM 43146</strain>
    </source>
</reference>
<keyword evidence="8" id="KW-0547">Nucleotide-binding</keyword>
<dbReference type="SUPFAM" id="SSF90123">
    <property type="entry name" value="ABC transporter transmembrane region"/>
    <property type="match status" value="1"/>
</dbReference>
<dbReference type="Pfam" id="PF00005">
    <property type="entry name" value="ABC_tran"/>
    <property type="match status" value="1"/>
</dbReference>
<feature type="domain" description="ABC transporter" evidence="6">
    <location>
        <begin position="332"/>
        <end position="565"/>
    </location>
</feature>
<evidence type="ECO:0000313" key="8">
    <source>
        <dbReference type="EMBL" id="PRX19803.1"/>
    </source>
</evidence>
<evidence type="ECO:0000259" key="7">
    <source>
        <dbReference type="PROSITE" id="PS50929"/>
    </source>
</evidence>
<organism evidence="8 9">
    <name type="scientific">Actinoplanes italicus</name>
    <dbReference type="NCBI Taxonomy" id="113567"/>
    <lineage>
        <taxon>Bacteria</taxon>
        <taxon>Bacillati</taxon>
        <taxon>Actinomycetota</taxon>
        <taxon>Actinomycetes</taxon>
        <taxon>Micromonosporales</taxon>
        <taxon>Micromonosporaceae</taxon>
        <taxon>Actinoplanes</taxon>
    </lineage>
</organism>
<dbReference type="OrthoDB" id="4966664at2"/>
<keyword evidence="9" id="KW-1185">Reference proteome</keyword>
<dbReference type="GO" id="GO:0015421">
    <property type="term" value="F:ABC-type oligopeptide transporter activity"/>
    <property type="evidence" value="ECO:0007669"/>
    <property type="project" value="TreeGrafter"/>
</dbReference>
<dbReference type="RefSeq" id="WP_106321503.1">
    <property type="nucleotide sequence ID" value="NZ_BOMO01000077.1"/>
</dbReference>
<dbReference type="InterPro" id="IPR017871">
    <property type="entry name" value="ABC_transporter-like_CS"/>
</dbReference>
<dbReference type="Proteomes" id="UP000239415">
    <property type="component" value="Unassembled WGS sequence"/>
</dbReference>
<dbReference type="AlphaFoldDB" id="A0A2T0K9I8"/>
<comment type="caution">
    <text evidence="8">The sequence shown here is derived from an EMBL/GenBank/DDBJ whole genome shotgun (WGS) entry which is preliminary data.</text>
</comment>
<dbReference type="PANTHER" id="PTHR43394">
    <property type="entry name" value="ATP-DEPENDENT PERMEASE MDL1, MITOCHONDRIAL"/>
    <property type="match status" value="1"/>
</dbReference>
<accession>A0A2T0K9I8</accession>
<dbReference type="SUPFAM" id="SSF52540">
    <property type="entry name" value="P-loop containing nucleoside triphosphate hydrolases"/>
    <property type="match status" value="1"/>
</dbReference>
<dbReference type="PANTHER" id="PTHR43394:SF1">
    <property type="entry name" value="ATP-BINDING CASSETTE SUB-FAMILY B MEMBER 10, MITOCHONDRIAL"/>
    <property type="match status" value="1"/>
</dbReference>
<dbReference type="EMBL" id="PVMZ01000009">
    <property type="protein sequence ID" value="PRX19803.1"/>
    <property type="molecule type" value="Genomic_DNA"/>
</dbReference>
<comment type="subcellular location">
    <subcellularLocation>
        <location evidence="1">Cell membrane</location>
        <topology evidence="1">Multi-pass membrane protein</topology>
    </subcellularLocation>
</comment>
<dbReference type="PROSITE" id="PS50929">
    <property type="entry name" value="ABC_TM1F"/>
    <property type="match status" value="1"/>
</dbReference>
<dbReference type="Gene3D" id="3.40.50.300">
    <property type="entry name" value="P-loop containing nucleotide triphosphate hydrolases"/>
    <property type="match status" value="1"/>
</dbReference>
<evidence type="ECO:0000256" key="4">
    <source>
        <dbReference type="ARBA" id="ARBA00023136"/>
    </source>
</evidence>
<evidence type="ECO:0000313" key="9">
    <source>
        <dbReference type="Proteomes" id="UP000239415"/>
    </source>
</evidence>
<proteinExistence type="predicted"/>
<dbReference type="InterPro" id="IPR036640">
    <property type="entry name" value="ABC1_TM_sf"/>
</dbReference>
<feature type="domain" description="ABC transmembrane type-1" evidence="7">
    <location>
        <begin position="16"/>
        <end position="296"/>
    </location>
</feature>
<evidence type="ECO:0000256" key="2">
    <source>
        <dbReference type="ARBA" id="ARBA00022692"/>
    </source>
</evidence>
<dbReference type="InterPro" id="IPR003439">
    <property type="entry name" value="ABC_transporter-like_ATP-bd"/>
</dbReference>
<dbReference type="PROSITE" id="PS00211">
    <property type="entry name" value="ABC_TRANSPORTER_1"/>
    <property type="match status" value="1"/>
</dbReference>
<keyword evidence="2 5" id="KW-0812">Transmembrane</keyword>
<dbReference type="InterPro" id="IPR011527">
    <property type="entry name" value="ABC1_TM_dom"/>
</dbReference>
<protein>
    <submittedName>
        <fullName evidence="8">Putative ABC transport system ATP-binding protein</fullName>
    </submittedName>
</protein>
<feature type="transmembrane region" description="Helical" evidence="5">
    <location>
        <begin position="155"/>
        <end position="175"/>
    </location>
</feature>
<sequence>MSVLGRALRRQRGRIAAGVALLCLHQTSEALVPVAIGLVIDRAVATSDTGALLVSLAGLAVLFTVLAFAWRMGSRFGNAAGEHEAHLMRVEIAGRALDPRGQRSGLRDGELLSVTASDTEQASEIVRAGALMVAGCVALIVAAVSLLLVEPLLGIGVLLGVPVVVLGLQSLAPLLTRRSEAQQAALAATTALAVDLVTGLRVLRGLGAQHHAAGRYAAASGRALTDTLRAADTKGLHLGLTTTVNGLLLAVITGFAGWFALQGRITVGELVAVVGLAQFIAEPVQLLGFCVQMWASARASARRVARVLEAEPMVTPGTADVPAAGAAGVPATAPPRVRFEGIGYGGLGDLRLRLDAGEIVAVLAHEPRDADELLALLAGTVPRDGYRGSVEIDGVPLEKLSLDAARGVVLVERHDVTLFEGSLRANIAVSGALPDATILAAASVAAAEDVLTGGLDHELVERGGNLSGGQRQRVALARALAADPPVLVLHDPTTAVDAVTEALIADRLATARSGSVRATLIVTSSPALLRSAHRVAVLDGGRIVAEGTHDELVDTDERYRAAVLR</sequence>
<keyword evidence="4 5" id="KW-0472">Membrane</keyword>